<dbReference type="Proteomes" id="UP001159427">
    <property type="component" value="Unassembled WGS sequence"/>
</dbReference>
<name>A0ABN8RNH7_9CNID</name>
<gene>
    <name evidence="1" type="ORF">PEVE_00013156</name>
</gene>
<organism evidence="1 2">
    <name type="scientific">Porites evermanni</name>
    <dbReference type="NCBI Taxonomy" id="104178"/>
    <lineage>
        <taxon>Eukaryota</taxon>
        <taxon>Metazoa</taxon>
        <taxon>Cnidaria</taxon>
        <taxon>Anthozoa</taxon>
        <taxon>Hexacorallia</taxon>
        <taxon>Scleractinia</taxon>
        <taxon>Fungiina</taxon>
        <taxon>Poritidae</taxon>
        <taxon>Porites</taxon>
    </lineage>
</organism>
<protein>
    <recommendedName>
        <fullName evidence="3">MACPF domain-containing protein</fullName>
    </recommendedName>
</protein>
<reference evidence="1 2" key="1">
    <citation type="submission" date="2022-05" db="EMBL/GenBank/DDBJ databases">
        <authorList>
            <consortium name="Genoscope - CEA"/>
            <person name="William W."/>
        </authorList>
    </citation>
    <scope>NUCLEOTIDE SEQUENCE [LARGE SCALE GENOMIC DNA]</scope>
</reference>
<comment type="caution">
    <text evidence="1">The sequence shown here is derived from an EMBL/GenBank/DDBJ whole genome shotgun (WGS) entry which is preliminary data.</text>
</comment>
<sequence length="625" mass="70738">MAKMSPDDEVINGLGAKAIDITKEWVKNLRKRVSSLQELTRLSLQELEDCCSGADEREMKKVYQLVEEAESTKNLLAAIPNDDELIQQAMETKAADLKTLKKAKELMDEAKAIAKDQSESAKKTLNETLALIMSTLELPMDWQREDEVKPAVLFQYLDKIIKQCSDVLESADSYKNEVEIVTRASAGRALCGIYYSKYEPPKPAGIPLLLVPMTMTLNNPNSAQEVNYMKFSAKGIATDYVQTVESTSTNIGFGVAGFEEFFIGEVKNENSHEYDSHVSQSAKTSSTSASALQYTRIAKKVFRIEPHQLRLSLTAEKKAKSIVQDRNPRALEREKSARTFMERYGSHFPAGVQTLGGVFFNIADAESKSTKDVFKLTEAAVAFLGGALRIGFSGTEKHTNSEENSEEINTAIQNERFSHSVRSIGPLATNPATFQKLLSYSSTWALIDRGPSTSYIPIWELIEDLGSEFREAATALKETWHKDEVVRQEKWEAKKKRDEIEQRNKERIRAEARKDLECIRDKHLAEKGPGIISGGYCPKNGKLIFAQDWMKRADAYEKGIEIIMQDPHHNICKITYWVLQDYSLQCWRVSDDKPADFEKKLGSYRLFFSELLFKWKDFIPNRGLH</sequence>
<evidence type="ECO:0000313" key="1">
    <source>
        <dbReference type="EMBL" id="CAH3180822.1"/>
    </source>
</evidence>
<proteinExistence type="predicted"/>
<evidence type="ECO:0008006" key="3">
    <source>
        <dbReference type="Google" id="ProtNLM"/>
    </source>
</evidence>
<dbReference type="EMBL" id="CALNXI010001982">
    <property type="protein sequence ID" value="CAH3180822.1"/>
    <property type="molecule type" value="Genomic_DNA"/>
</dbReference>
<evidence type="ECO:0000313" key="2">
    <source>
        <dbReference type="Proteomes" id="UP001159427"/>
    </source>
</evidence>
<keyword evidence="2" id="KW-1185">Reference proteome</keyword>
<accession>A0ABN8RNH7</accession>